<sequence length="169" mass="18944">MTPKKAKEYINFGHEHSVSFGEVNLTLKPGVMFVGNILPNTQGLVAHDLTSGYCISGVKKRIVIVPSLDTPVCEWQVNALSQELKAGQNEELELYVLSMDTPFAQSRFIRENKPHPGIIFVSDYANRQFLEQSGLKINELSIFARAIIECDELNIVTRVSVPKDITWLP</sequence>
<evidence type="ECO:0000256" key="1">
    <source>
        <dbReference type="ARBA" id="ARBA00023157"/>
    </source>
</evidence>
<dbReference type="Proteomes" id="UP000834503">
    <property type="component" value="Unassembled WGS sequence"/>
</dbReference>
<keyword evidence="4" id="KW-0560">Oxidoreductase</keyword>
<dbReference type="SUPFAM" id="SSF52833">
    <property type="entry name" value="Thioredoxin-like"/>
    <property type="match status" value="1"/>
</dbReference>
<dbReference type="RefSeq" id="WP_069325360.1">
    <property type="nucleotide sequence ID" value="NZ_CAHPQT010000009.1"/>
</dbReference>
<dbReference type="Gene3D" id="3.40.30.10">
    <property type="entry name" value="Glutaredoxin"/>
    <property type="match status" value="1"/>
</dbReference>
<gene>
    <name evidence="4" type="primary">tpx_2</name>
    <name evidence="4" type="ORF">GHA_02907</name>
    <name evidence="5" type="ORF">TML_03030</name>
</gene>
<evidence type="ECO:0000313" key="4">
    <source>
        <dbReference type="EMBL" id="CAB5560324.1"/>
    </source>
</evidence>
<proteinExistence type="predicted"/>
<organism evidence="4 6">
    <name type="scientific">Citrobacter werkmanii</name>
    <dbReference type="NCBI Taxonomy" id="67827"/>
    <lineage>
        <taxon>Bacteria</taxon>
        <taxon>Pseudomonadati</taxon>
        <taxon>Pseudomonadota</taxon>
        <taxon>Gammaproteobacteria</taxon>
        <taxon>Enterobacterales</taxon>
        <taxon>Enterobacteriaceae</taxon>
        <taxon>Citrobacter</taxon>
        <taxon>Citrobacter freundii complex</taxon>
    </lineage>
</organism>
<dbReference type="EMBL" id="CAIIUA010000001">
    <property type="protein sequence ID" value="CAC9211912.1"/>
    <property type="molecule type" value="Genomic_DNA"/>
</dbReference>
<dbReference type="GO" id="GO:0004601">
    <property type="term" value="F:peroxidase activity"/>
    <property type="evidence" value="ECO:0007669"/>
    <property type="project" value="UniProtKB-KW"/>
</dbReference>
<accession>A0A9N8CQP4</accession>
<comment type="caution">
    <text evidence="4">The sequence shown here is derived from an EMBL/GenBank/DDBJ whole genome shotgun (WGS) entry which is preliminary data.</text>
</comment>
<dbReference type="PANTHER" id="PTHR43110:SF1">
    <property type="entry name" value="THIOL PEROXIDASE"/>
    <property type="match status" value="1"/>
</dbReference>
<dbReference type="EMBL" id="CAHPQX010000012">
    <property type="protein sequence ID" value="CAB5560324.1"/>
    <property type="molecule type" value="Genomic_DNA"/>
</dbReference>
<dbReference type="Pfam" id="PF08534">
    <property type="entry name" value="Redoxin"/>
    <property type="match status" value="1"/>
</dbReference>
<evidence type="ECO:0000313" key="7">
    <source>
        <dbReference type="Proteomes" id="UP000837205"/>
    </source>
</evidence>
<protein>
    <submittedName>
        <fullName evidence="4">Probable thiol peroxidase</fullName>
        <ecNumber evidence="4">1.11.1.-</ecNumber>
    </submittedName>
</protein>
<dbReference type="AlphaFoldDB" id="A0A9N8CQP4"/>
<keyword evidence="7" id="KW-1185">Reference proteome</keyword>
<dbReference type="PANTHER" id="PTHR43110">
    <property type="entry name" value="THIOL PEROXIDASE"/>
    <property type="match status" value="1"/>
</dbReference>
<keyword evidence="4" id="KW-0575">Peroxidase</keyword>
<dbReference type="InterPro" id="IPR013740">
    <property type="entry name" value="Redoxin"/>
</dbReference>
<evidence type="ECO:0000313" key="6">
    <source>
        <dbReference type="Proteomes" id="UP000834503"/>
    </source>
</evidence>
<evidence type="ECO:0000256" key="2">
    <source>
        <dbReference type="ARBA" id="ARBA00023284"/>
    </source>
</evidence>
<evidence type="ECO:0000259" key="3">
    <source>
        <dbReference type="Pfam" id="PF08534"/>
    </source>
</evidence>
<keyword evidence="1" id="KW-1015">Disulfide bond</keyword>
<dbReference type="InterPro" id="IPR050455">
    <property type="entry name" value="Tpx_Peroxidase_subfamily"/>
</dbReference>
<dbReference type="Proteomes" id="UP000837205">
    <property type="component" value="Unassembled WGS sequence"/>
</dbReference>
<dbReference type="EC" id="1.11.1.-" evidence="4"/>
<dbReference type="InterPro" id="IPR036249">
    <property type="entry name" value="Thioredoxin-like_sf"/>
</dbReference>
<reference evidence="4" key="1">
    <citation type="submission" date="2020-05" db="EMBL/GenBank/DDBJ databases">
        <authorList>
            <person name="Delgado-Blas J."/>
        </authorList>
    </citation>
    <scope>NUCLEOTIDE SEQUENCE</scope>
    <source>
        <strain evidence="4">BB1459</strain>
        <strain evidence="5">BB1480</strain>
    </source>
</reference>
<keyword evidence="2" id="KW-0676">Redox-active center</keyword>
<feature type="domain" description="Redoxin" evidence="3">
    <location>
        <begin position="56"/>
        <end position="165"/>
    </location>
</feature>
<name>A0A9N8CQP4_9ENTR</name>
<evidence type="ECO:0000313" key="5">
    <source>
        <dbReference type="EMBL" id="CAC9211912.1"/>
    </source>
</evidence>